<protein>
    <submittedName>
        <fullName evidence="1">Conjugal transfer protein</fullName>
    </submittedName>
</protein>
<dbReference type="Proteomes" id="UP000034513">
    <property type="component" value="Unassembled WGS sequence"/>
</dbReference>
<proteinExistence type="predicted"/>
<keyword evidence="2" id="KW-1185">Reference proteome</keyword>
<sequence length="76" mass="8418">MSEREKGKKVGLLNVFERLLDSTDEMISTRANLALRKIKNSQMELVFSHGKNSAVDMDARITVLGVTGLNLPKADD</sequence>
<name>A0ABR5EGL5_LACLC</name>
<reference evidence="1 2" key="1">
    <citation type="submission" date="2015-04" db="EMBL/GenBank/DDBJ databases">
        <title>Evaluation of non-dairy Lactococcus lactis with potential dairy applications reveals extensive phenotype-genotype disparity.</title>
        <authorList>
            <person name="Cavanagh D."/>
            <person name="Casey A."/>
            <person name="Altermann E."/>
            <person name="Cotter P."/>
            <person name="Fitzgerald G.F."/>
            <person name="McAuliffe O."/>
        </authorList>
    </citation>
    <scope>NUCLEOTIDE SEQUENCE [LARGE SCALE GENOMIC DNA]</scope>
    <source>
        <strain evidence="1 2">DPC6856</strain>
    </source>
</reference>
<accession>A0ABR5EGL5</accession>
<dbReference type="Pfam" id="PF12846">
    <property type="entry name" value="AAA_10"/>
    <property type="match status" value="1"/>
</dbReference>
<comment type="caution">
    <text evidence="1">The sequence shown here is derived from an EMBL/GenBank/DDBJ whole genome shotgun (WGS) entry which is preliminary data.</text>
</comment>
<evidence type="ECO:0000313" key="1">
    <source>
        <dbReference type="EMBL" id="KKW72208.1"/>
    </source>
</evidence>
<evidence type="ECO:0000313" key="2">
    <source>
        <dbReference type="Proteomes" id="UP000034513"/>
    </source>
</evidence>
<gene>
    <name evidence="1" type="ORF">VN93_1454</name>
</gene>
<organism evidence="1 2">
    <name type="scientific">Lactococcus lactis subsp. cremoris</name>
    <name type="common">Streptococcus cremoris</name>
    <dbReference type="NCBI Taxonomy" id="1359"/>
    <lineage>
        <taxon>Bacteria</taxon>
        <taxon>Bacillati</taxon>
        <taxon>Bacillota</taxon>
        <taxon>Bacilli</taxon>
        <taxon>Lactobacillales</taxon>
        <taxon>Streptococcaceae</taxon>
        <taxon>Lactococcus</taxon>
    </lineage>
</organism>
<dbReference type="EMBL" id="LAVW01000126">
    <property type="protein sequence ID" value="KKW72208.1"/>
    <property type="molecule type" value="Genomic_DNA"/>
</dbReference>